<proteinExistence type="inferred from homology"/>
<gene>
    <name evidence="3" type="ORF">PANT_9c00432</name>
</gene>
<name>M9M1Y0_PSEA3</name>
<dbReference type="Proteomes" id="UP000011976">
    <property type="component" value="Unassembled WGS sequence"/>
</dbReference>
<comment type="similarity">
    <text evidence="1">Belongs to the 4-hydroxybenzoyl-CoA thioesterase family.</text>
</comment>
<dbReference type="SUPFAM" id="SSF54637">
    <property type="entry name" value="Thioesterase/thiol ester dehydrase-isomerase"/>
    <property type="match status" value="1"/>
</dbReference>
<dbReference type="Gene3D" id="3.10.129.10">
    <property type="entry name" value="Hotdog Thioesterase"/>
    <property type="match status" value="1"/>
</dbReference>
<dbReference type="OrthoDB" id="2420454at2759"/>
<accession>M9M1Y0</accession>
<dbReference type="AlphaFoldDB" id="M9M1Y0"/>
<dbReference type="PANTHER" id="PTHR31793:SF27">
    <property type="entry name" value="NOVEL THIOESTERASE SUPERFAMILY DOMAIN AND SAPOSIN A-TYPE DOMAIN CONTAINING PROTEIN (0610012H03RIK)"/>
    <property type="match status" value="1"/>
</dbReference>
<keyword evidence="2" id="KW-0378">Hydrolase</keyword>
<dbReference type="EMBL" id="DF196775">
    <property type="protein sequence ID" value="GAC74065.1"/>
    <property type="molecule type" value="Genomic_DNA"/>
</dbReference>
<evidence type="ECO:0000256" key="1">
    <source>
        <dbReference type="ARBA" id="ARBA00005953"/>
    </source>
</evidence>
<dbReference type="InterPro" id="IPR029069">
    <property type="entry name" value="HotDog_dom_sf"/>
</dbReference>
<dbReference type="FunFam" id="3.10.129.10:FF:000104">
    <property type="entry name" value="Thioesterase family protein (AFU_orthologue AFUA_2G16350)"/>
    <property type="match status" value="1"/>
</dbReference>
<dbReference type="STRING" id="1151754.M9M1Y0"/>
<sequence length="172" mass="18785">MAEASGAWPHVTTYQTRWLDNDQYGHLNNSAYYLVADSVINAFLIEKCGIQPFIHPGDSAPAPSTDEKQSRDVVGLVISNSCRYFASCSFPAPLRVGLRVVKLGTSSVTYQVSISEYGQHGVHDAQQAAALITSTHVFVDRITRRPATMPKQLRVPLEGLLVKIAGSEKAKL</sequence>
<dbReference type="InterPro" id="IPR050563">
    <property type="entry name" value="4-hydroxybenzoyl-CoA_TE"/>
</dbReference>
<organism evidence="3 4">
    <name type="scientific">Pseudozyma antarctica (strain T-34)</name>
    <name type="common">Yeast</name>
    <name type="synonym">Candida antarctica</name>
    <dbReference type="NCBI Taxonomy" id="1151754"/>
    <lineage>
        <taxon>Eukaryota</taxon>
        <taxon>Fungi</taxon>
        <taxon>Dikarya</taxon>
        <taxon>Basidiomycota</taxon>
        <taxon>Ustilaginomycotina</taxon>
        <taxon>Ustilaginomycetes</taxon>
        <taxon>Ustilaginales</taxon>
        <taxon>Ustilaginaceae</taxon>
        <taxon>Moesziomyces</taxon>
    </lineage>
</organism>
<dbReference type="CDD" id="cd00586">
    <property type="entry name" value="4HBT"/>
    <property type="match status" value="1"/>
</dbReference>
<evidence type="ECO:0000313" key="3">
    <source>
        <dbReference type="EMBL" id="GAC74065.1"/>
    </source>
</evidence>
<evidence type="ECO:0000256" key="2">
    <source>
        <dbReference type="ARBA" id="ARBA00022801"/>
    </source>
</evidence>
<dbReference type="Pfam" id="PF13279">
    <property type="entry name" value="4HBT_2"/>
    <property type="match status" value="1"/>
</dbReference>
<dbReference type="GO" id="GO:0047617">
    <property type="term" value="F:fatty acyl-CoA hydrolase activity"/>
    <property type="evidence" value="ECO:0007669"/>
    <property type="project" value="TreeGrafter"/>
</dbReference>
<dbReference type="PANTHER" id="PTHR31793">
    <property type="entry name" value="4-HYDROXYBENZOYL-COA THIOESTERASE FAMILY MEMBER"/>
    <property type="match status" value="1"/>
</dbReference>
<evidence type="ECO:0000313" key="4">
    <source>
        <dbReference type="Proteomes" id="UP000011976"/>
    </source>
</evidence>
<reference evidence="4" key="1">
    <citation type="journal article" date="2013" name="Genome Announc.">
        <title>Genome sequence of the basidiomycetous yeast Pseudozyma antarctica T-34, a producer of the glycolipid biosurfactants mannosylerythritol lipids.</title>
        <authorList>
            <person name="Morita T."/>
            <person name="Koike H."/>
            <person name="Koyama Y."/>
            <person name="Hagiwara H."/>
            <person name="Ito E."/>
            <person name="Fukuoka T."/>
            <person name="Imura T."/>
            <person name="Machida M."/>
            <person name="Kitamoto D."/>
        </authorList>
    </citation>
    <scope>NUCLEOTIDE SEQUENCE [LARGE SCALE GENOMIC DNA]</scope>
    <source>
        <strain evidence="4">T-34</strain>
    </source>
</reference>
<protein>
    <submittedName>
        <fullName evidence="3">Uncharacterized protein</fullName>
    </submittedName>
</protein>